<accession>A0A1Y1Y4V8</accession>
<dbReference type="EMBL" id="MCFE01000261">
    <property type="protein sequence ID" value="ORX92766.1"/>
    <property type="molecule type" value="Genomic_DNA"/>
</dbReference>
<gene>
    <name evidence="1" type="ORF">K493DRAFT_303132</name>
</gene>
<protein>
    <recommendedName>
        <fullName evidence="3">BTB domain-containing protein</fullName>
    </recommendedName>
</protein>
<sequence>MFVTTKNAQLCMGMHPSWCAPQSQVPLKSWAVIQDNPTLRESHIRVSETHAIPRVYVTKNLRQMASILFNNPFSTQTHLHVVDRNGKSAEFWVHDFYFTQDSRVLWDLLRKPTSPPIQLSSGQNTAEVNHVHLNVSCVDSFAQLLRWIYTRDDDAWLRSLNEENFEAAMDCVALLRLSQEAYYVLARFYEAM</sequence>
<comment type="caution">
    <text evidence="1">The sequence shown here is derived from an EMBL/GenBank/DDBJ whole genome shotgun (WGS) entry which is preliminary data.</text>
</comment>
<keyword evidence="2" id="KW-1185">Reference proteome</keyword>
<dbReference type="Proteomes" id="UP000193498">
    <property type="component" value="Unassembled WGS sequence"/>
</dbReference>
<proteinExistence type="predicted"/>
<dbReference type="InParanoid" id="A0A1Y1Y4V8"/>
<dbReference type="AlphaFoldDB" id="A0A1Y1Y4V8"/>
<evidence type="ECO:0000313" key="2">
    <source>
        <dbReference type="Proteomes" id="UP000193498"/>
    </source>
</evidence>
<evidence type="ECO:0008006" key="3">
    <source>
        <dbReference type="Google" id="ProtNLM"/>
    </source>
</evidence>
<reference evidence="1 2" key="1">
    <citation type="submission" date="2016-07" db="EMBL/GenBank/DDBJ databases">
        <title>Pervasive Adenine N6-methylation of Active Genes in Fungi.</title>
        <authorList>
            <consortium name="DOE Joint Genome Institute"/>
            <person name="Mondo S.J."/>
            <person name="Dannebaum R.O."/>
            <person name="Kuo R.C."/>
            <person name="Labutti K."/>
            <person name="Haridas S."/>
            <person name="Kuo A."/>
            <person name="Salamov A."/>
            <person name="Ahrendt S.R."/>
            <person name="Lipzen A."/>
            <person name="Sullivan W."/>
            <person name="Andreopoulos W.B."/>
            <person name="Clum A."/>
            <person name="Lindquist E."/>
            <person name="Daum C."/>
            <person name="Ramamoorthy G.K."/>
            <person name="Gryganskyi A."/>
            <person name="Culley D."/>
            <person name="Magnuson J.K."/>
            <person name="James T.Y."/>
            <person name="O'Malley M.A."/>
            <person name="Stajich J.E."/>
            <person name="Spatafora J.W."/>
            <person name="Visel A."/>
            <person name="Grigoriev I.V."/>
        </authorList>
    </citation>
    <scope>NUCLEOTIDE SEQUENCE [LARGE SCALE GENOMIC DNA]</scope>
    <source>
        <strain evidence="1 2">CBS 931.73</strain>
    </source>
</reference>
<organism evidence="1 2">
    <name type="scientific">Basidiobolus meristosporus CBS 931.73</name>
    <dbReference type="NCBI Taxonomy" id="1314790"/>
    <lineage>
        <taxon>Eukaryota</taxon>
        <taxon>Fungi</taxon>
        <taxon>Fungi incertae sedis</taxon>
        <taxon>Zoopagomycota</taxon>
        <taxon>Entomophthoromycotina</taxon>
        <taxon>Basidiobolomycetes</taxon>
        <taxon>Basidiobolales</taxon>
        <taxon>Basidiobolaceae</taxon>
        <taxon>Basidiobolus</taxon>
    </lineage>
</organism>
<evidence type="ECO:0000313" key="1">
    <source>
        <dbReference type="EMBL" id="ORX92766.1"/>
    </source>
</evidence>
<name>A0A1Y1Y4V8_9FUNG</name>